<evidence type="ECO:0000313" key="4">
    <source>
        <dbReference type="EMBL" id="SQH73866.1"/>
    </source>
</evidence>
<dbReference type="EMBL" id="LS483447">
    <property type="protein sequence ID" value="SQH73866.1"/>
    <property type="molecule type" value="Genomic_DNA"/>
</dbReference>
<name>A0A2X4PIU1_9PORP</name>
<keyword evidence="1 2" id="KW-0238">DNA-binding</keyword>
<sequence>MQTQKTNIRETILLIARREFINRGFKKTSIKRISFLSEVAVGNIYNYFKNKDEIFCEVLAPLIRSLEKYLIANSGSTYQTTDVFYTEESKNLMINQILGIITPYRAELKLLFFESSGTRLEKYFDHFSDRFALDGVEYLEKMKDKYPEIETKISLSFIRVACSTWFSVLKEIVSQDELNKEEITNIISTYVEFTTAGWKKILNIKF</sequence>
<dbReference type="PROSITE" id="PS01081">
    <property type="entry name" value="HTH_TETR_1"/>
    <property type="match status" value="1"/>
</dbReference>
<reference evidence="4 5" key="1">
    <citation type="submission" date="2018-06" db="EMBL/GenBank/DDBJ databases">
        <authorList>
            <consortium name="Pathogen Informatics"/>
            <person name="Doyle S."/>
        </authorList>
    </citation>
    <scope>NUCLEOTIDE SEQUENCE [LARGE SCALE GENOMIC DNA]</scope>
    <source>
        <strain evidence="4 5">NCTC12858</strain>
    </source>
</reference>
<dbReference type="PANTHER" id="PTHR30328:SF54">
    <property type="entry name" value="HTH-TYPE TRANSCRIPTIONAL REPRESSOR SCO4008"/>
    <property type="match status" value="1"/>
</dbReference>
<keyword evidence="5" id="KW-1185">Reference proteome</keyword>
<evidence type="ECO:0000256" key="1">
    <source>
        <dbReference type="ARBA" id="ARBA00023125"/>
    </source>
</evidence>
<dbReference type="InterPro" id="IPR009057">
    <property type="entry name" value="Homeodomain-like_sf"/>
</dbReference>
<gene>
    <name evidence="4" type="ORF">NCTC12858_01739</name>
</gene>
<dbReference type="AlphaFoldDB" id="A0A2X4PIU1"/>
<dbReference type="Pfam" id="PF00440">
    <property type="entry name" value="TetR_N"/>
    <property type="match status" value="1"/>
</dbReference>
<organism evidence="4 5">
    <name type="scientific">Porphyromonas crevioricanis</name>
    <dbReference type="NCBI Taxonomy" id="393921"/>
    <lineage>
        <taxon>Bacteria</taxon>
        <taxon>Pseudomonadati</taxon>
        <taxon>Bacteroidota</taxon>
        <taxon>Bacteroidia</taxon>
        <taxon>Bacteroidales</taxon>
        <taxon>Porphyromonadaceae</taxon>
        <taxon>Porphyromonas</taxon>
    </lineage>
</organism>
<dbReference type="SUPFAM" id="SSF46689">
    <property type="entry name" value="Homeodomain-like"/>
    <property type="match status" value="1"/>
</dbReference>
<accession>A0A2X4PIU1</accession>
<dbReference type="Proteomes" id="UP000249300">
    <property type="component" value="Chromosome 1"/>
</dbReference>
<dbReference type="PANTHER" id="PTHR30328">
    <property type="entry name" value="TRANSCRIPTIONAL REPRESSOR"/>
    <property type="match status" value="1"/>
</dbReference>
<dbReference type="GO" id="GO:0003677">
    <property type="term" value="F:DNA binding"/>
    <property type="evidence" value="ECO:0007669"/>
    <property type="project" value="UniProtKB-UniRule"/>
</dbReference>
<proteinExistence type="predicted"/>
<dbReference type="InterPro" id="IPR050109">
    <property type="entry name" value="HTH-type_TetR-like_transc_reg"/>
</dbReference>
<dbReference type="InterPro" id="IPR001647">
    <property type="entry name" value="HTH_TetR"/>
</dbReference>
<dbReference type="InterPro" id="IPR023772">
    <property type="entry name" value="DNA-bd_HTH_TetR-type_CS"/>
</dbReference>
<protein>
    <submittedName>
        <fullName evidence="4">DNA-binding transcriptional repressor AcrR</fullName>
    </submittedName>
</protein>
<evidence type="ECO:0000259" key="3">
    <source>
        <dbReference type="PROSITE" id="PS50977"/>
    </source>
</evidence>
<dbReference type="RefSeq" id="WP_023941204.1">
    <property type="nucleotide sequence ID" value="NZ_LS483447.1"/>
</dbReference>
<dbReference type="KEGG" id="pcre:NCTC12858_01739"/>
<evidence type="ECO:0000256" key="2">
    <source>
        <dbReference type="PROSITE-ProRule" id="PRU00335"/>
    </source>
</evidence>
<feature type="DNA-binding region" description="H-T-H motif" evidence="2">
    <location>
        <begin position="29"/>
        <end position="48"/>
    </location>
</feature>
<dbReference type="PROSITE" id="PS50977">
    <property type="entry name" value="HTH_TETR_2"/>
    <property type="match status" value="1"/>
</dbReference>
<feature type="domain" description="HTH tetR-type" evidence="3">
    <location>
        <begin position="6"/>
        <end position="66"/>
    </location>
</feature>
<dbReference type="Gene3D" id="1.10.357.10">
    <property type="entry name" value="Tetracycline Repressor, domain 2"/>
    <property type="match status" value="1"/>
</dbReference>
<evidence type="ECO:0000313" key="5">
    <source>
        <dbReference type="Proteomes" id="UP000249300"/>
    </source>
</evidence>